<dbReference type="GO" id="GO:0005829">
    <property type="term" value="C:cytosol"/>
    <property type="evidence" value="ECO:0007669"/>
    <property type="project" value="UniProtKB-ARBA"/>
</dbReference>
<dbReference type="InterPro" id="IPR020599">
    <property type="entry name" value="Transl_elong_fac_P/YeiP"/>
</dbReference>
<comment type="pathway">
    <text evidence="2">Protein biosynthesis; polypeptide chain elongation.</text>
</comment>
<dbReference type="AlphaFoldDB" id="A0A3B0QUX0"/>
<dbReference type="GO" id="GO:0003746">
    <property type="term" value="F:translation elongation factor activity"/>
    <property type="evidence" value="ECO:0007669"/>
    <property type="project" value="UniProtKB-KW"/>
</dbReference>
<comment type="similarity">
    <text evidence="3">Belongs to the elongation factor P family.</text>
</comment>
<dbReference type="InterPro" id="IPR011768">
    <property type="entry name" value="Transl_elongation_fac_P"/>
</dbReference>
<dbReference type="EMBL" id="UOEA01000060">
    <property type="protein sequence ID" value="VAV84081.1"/>
    <property type="molecule type" value="Genomic_DNA"/>
</dbReference>
<feature type="domain" description="Translation elongation factor P/YeiP central" evidence="8">
    <location>
        <begin position="67"/>
        <end position="121"/>
    </location>
</feature>
<dbReference type="InterPro" id="IPR001059">
    <property type="entry name" value="Transl_elong_P/YeiP_cen"/>
</dbReference>
<evidence type="ECO:0000256" key="4">
    <source>
        <dbReference type="ARBA" id="ARBA00022490"/>
    </source>
</evidence>
<evidence type="ECO:0000256" key="6">
    <source>
        <dbReference type="ARBA" id="ARBA00022917"/>
    </source>
</evidence>
<proteinExistence type="inferred from homology"/>
<organism evidence="9">
    <name type="scientific">hydrothermal vent metagenome</name>
    <dbReference type="NCBI Taxonomy" id="652676"/>
    <lineage>
        <taxon>unclassified sequences</taxon>
        <taxon>metagenomes</taxon>
        <taxon>ecological metagenomes</taxon>
    </lineage>
</organism>
<dbReference type="HAMAP" id="MF_00141">
    <property type="entry name" value="EF_P"/>
    <property type="match status" value="1"/>
</dbReference>
<dbReference type="CDD" id="cd05794">
    <property type="entry name" value="S1_EF-P_repeat_2"/>
    <property type="match status" value="1"/>
</dbReference>
<comment type="subcellular location">
    <subcellularLocation>
        <location evidence="1">Cytoplasm</location>
    </subcellularLocation>
</comment>
<dbReference type="PANTHER" id="PTHR30053:SF14">
    <property type="entry name" value="TRANSLATION ELONGATION FACTOR KOW-LIKE DOMAIN-CONTAINING PROTEIN"/>
    <property type="match status" value="1"/>
</dbReference>
<name>A0A3B0QUX0_9ZZZZ</name>
<dbReference type="Pfam" id="PF01132">
    <property type="entry name" value="EFP"/>
    <property type="match status" value="1"/>
</dbReference>
<dbReference type="PIRSF" id="PIRSF005901">
    <property type="entry name" value="EF-P"/>
    <property type="match status" value="1"/>
</dbReference>
<keyword evidence="5 9" id="KW-0251">Elongation factor</keyword>
<sequence>MINATQIRAGMTILYNNAPHTVMTCKHVTPGKGNAVVQTRLRNIETGVATENRYRSDEKIEKARLDKVEMEYLYSDGETHHFMNSETFEQIELSSERLGDAVYYLIPNIKFIIEFYKENPIGVIPPKVVELKIIDTPPNLKGATATASPKPAKLETGLSINVPPFVETGEVVRVDTVEGKYLERAK</sequence>
<dbReference type="InterPro" id="IPR008991">
    <property type="entry name" value="Translation_prot_SH3-like_sf"/>
</dbReference>
<dbReference type="InterPro" id="IPR013185">
    <property type="entry name" value="Transl_elong_KOW-like"/>
</dbReference>
<dbReference type="SUPFAM" id="SSF50104">
    <property type="entry name" value="Translation proteins SH3-like domain"/>
    <property type="match status" value="1"/>
</dbReference>
<dbReference type="FunFam" id="2.40.50.140:FF:000009">
    <property type="entry name" value="Elongation factor P"/>
    <property type="match status" value="1"/>
</dbReference>
<gene>
    <name evidence="9" type="ORF">MNBD_DELTA01-721</name>
</gene>
<dbReference type="SMART" id="SM01185">
    <property type="entry name" value="EFP"/>
    <property type="match status" value="1"/>
</dbReference>
<evidence type="ECO:0000259" key="7">
    <source>
        <dbReference type="SMART" id="SM00841"/>
    </source>
</evidence>
<keyword evidence="4" id="KW-0963">Cytoplasm</keyword>
<dbReference type="NCBIfam" id="TIGR00038">
    <property type="entry name" value="efp"/>
    <property type="match status" value="1"/>
</dbReference>
<reference evidence="9" key="1">
    <citation type="submission" date="2018-06" db="EMBL/GenBank/DDBJ databases">
        <authorList>
            <person name="Zhirakovskaya E."/>
        </authorList>
    </citation>
    <scope>NUCLEOTIDE SEQUENCE</scope>
</reference>
<accession>A0A3B0QUX0</accession>
<evidence type="ECO:0000313" key="9">
    <source>
        <dbReference type="EMBL" id="VAV84081.1"/>
    </source>
</evidence>
<protein>
    <submittedName>
        <fullName evidence="9">Translation elongation factor P</fullName>
    </submittedName>
</protein>
<dbReference type="CDD" id="cd04470">
    <property type="entry name" value="S1_EF-P_repeat_1"/>
    <property type="match status" value="1"/>
</dbReference>
<evidence type="ECO:0000256" key="3">
    <source>
        <dbReference type="ARBA" id="ARBA00009479"/>
    </source>
</evidence>
<dbReference type="PROSITE" id="PS01275">
    <property type="entry name" value="EFP"/>
    <property type="match status" value="1"/>
</dbReference>
<dbReference type="SUPFAM" id="SSF50249">
    <property type="entry name" value="Nucleic acid-binding proteins"/>
    <property type="match status" value="2"/>
</dbReference>
<dbReference type="InterPro" id="IPR014722">
    <property type="entry name" value="Rib_uL2_dom2"/>
</dbReference>
<dbReference type="Pfam" id="PF08207">
    <property type="entry name" value="EFP_N"/>
    <property type="match status" value="1"/>
</dbReference>
<feature type="domain" description="Elongation factor P C-terminal" evidence="7">
    <location>
        <begin position="129"/>
        <end position="184"/>
    </location>
</feature>
<dbReference type="FunFam" id="2.30.30.30:FF:000003">
    <property type="entry name" value="Elongation factor P"/>
    <property type="match status" value="1"/>
</dbReference>
<dbReference type="Pfam" id="PF09285">
    <property type="entry name" value="Elong-fact-P_C"/>
    <property type="match status" value="1"/>
</dbReference>
<dbReference type="Gene3D" id="2.40.50.140">
    <property type="entry name" value="Nucleic acid-binding proteins"/>
    <property type="match status" value="2"/>
</dbReference>
<evidence type="ECO:0000256" key="5">
    <source>
        <dbReference type="ARBA" id="ARBA00022768"/>
    </source>
</evidence>
<dbReference type="PANTHER" id="PTHR30053">
    <property type="entry name" value="ELONGATION FACTOR P"/>
    <property type="match status" value="1"/>
</dbReference>
<dbReference type="UniPathway" id="UPA00345"/>
<dbReference type="FunFam" id="2.40.50.140:FF:000004">
    <property type="entry name" value="Elongation factor P"/>
    <property type="match status" value="1"/>
</dbReference>
<dbReference type="GO" id="GO:0043043">
    <property type="term" value="P:peptide biosynthetic process"/>
    <property type="evidence" value="ECO:0007669"/>
    <property type="project" value="InterPro"/>
</dbReference>
<dbReference type="SMART" id="SM00841">
    <property type="entry name" value="Elong-fact-P_C"/>
    <property type="match status" value="1"/>
</dbReference>
<dbReference type="Gene3D" id="2.30.30.30">
    <property type="match status" value="1"/>
</dbReference>
<evidence type="ECO:0000259" key="8">
    <source>
        <dbReference type="SMART" id="SM01185"/>
    </source>
</evidence>
<dbReference type="InterPro" id="IPR015365">
    <property type="entry name" value="Elong-fact-P_C"/>
</dbReference>
<keyword evidence="6" id="KW-0648">Protein biosynthesis</keyword>
<evidence type="ECO:0000256" key="2">
    <source>
        <dbReference type="ARBA" id="ARBA00004815"/>
    </source>
</evidence>
<evidence type="ECO:0000256" key="1">
    <source>
        <dbReference type="ARBA" id="ARBA00004496"/>
    </source>
</evidence>
<dbReference type="InterPro" id="IPR013852">
    <property type="entry name" value="Transl_elong_P/YeiP_CS"/>
</dbReference>
<dbReference type="NCBIfam" id="NF001810">
    <property type="entry name" value="PRK00529.1"/>
    <property type="match status" value="1"/>
</dbReference>
<dbReference type="InterPro" id="IPR012340">
    <property type="entry name" value="NA-bd_OB-fold"/>
</dbReference>